<evidence type="ECO:0000256" key="2">
    <source>
        <dbReference type="SAM" id="SignalP"/>
    </source>
</evidence>
<protein>
    <submittedName>
        <fullName evidence="3">InlB B-repeat-containing protein</fullName>
    </submittedName>
</protein>
<comment type="subcellular location">
    <subcellularLocation>
        <location evidence="1">Cell envelope</location>
    </subcellularLocation>
</comment>
<name>A0AAW6UAL3_9MOLU</name>
<comment type="caution">
    <text evidence="3">The sequence shown here is derived from an EMBL/GenBank/DDBJ whole genome shotgun (WGS) entry which is preliminary data.</text>
</comment>
<dbReference type="Pfam" id="PF09479">
    <property type="entry name" value="Flg_new"/>
    <property type="match status" value="2"/>
</dbReference>
<dbReference type="InterPro" id="IPR042229">
    <property type="entry name" value="Listeria/Bacterioides_rpt_sf"/>
</dbReference>
<gene>
    <name evidence="3" type="ORF">QJ521_03140</name>
</gene>
<dbReference type="RefSeq" id="WP_282838967.1">
    <property type="nucleotide sequence ID" value="NZ_JASCXW010000006.1"/>
</dbReference>
<dbReference type="PROSITE" id="PS51257">
    <property type="entry name" value="PROKAR_LIPOPROTEIN"/>
    <property type="match status" value="1"/>
</dbReference>
<dbReference type="GO" id="GO:0030313">
    <property type="term" value="C:cell envelope"/>
    <property type="evidence" value="ECO:0007669"/>
    <property type="project" value="UniProtKB-SubCell"/>
</dbReference>
<dbReference type="EMBL" id="JASCXW010000006">
    <property type="protein sequence ID" value="MDI6452551.1"/>
    <property type="molecule type" value="Genomic_DNA"/>
</dbReference>
<proteinExistence type="predicted"/>
<feature type="signal peptide" evidence="2">
    <location>
        <begin position="1"/>
        <end position="27"/>
    </location>
</feature>
<evidence type="ECO:0000256" key="1">
    <source>
        <dbReference type="ARBA" id="ARBA00004196"/>
    </source>
</evidence>
<evidence type="ECO:0000313" key="3">
    <source>
        <dbReference type="EMBL" id="MDI6452551.1"/>
    </source>
</evidence>
<dbReference type="AlphaFoldDB" id="A0AAW6UAL3"/>
<reference evidence="3" key="1">
    <citation type="submission" date="2023-05" db="EMBL/GenBank/DDBJ databases">
        <title>Mariniplasma microaerophilum sp. nov., a novel anaerobic mollicute isolated from terrestrial mud volcano, Taman Peninsula, Russia.</title>
        <authorList>
            <person name="Khomyakova M.A."/>
            <person name="Merkel A.Y."/>
            <person name="Slobodkin A.I."/>
        </authorList>
    </citation>
    <scope>NUCLEOTIDE SEQUENCE</scope>
    <source>
        <strain evidence="3">M4Ah</strain>
    </source>
</reference>
<organism evidence="3 4">
    <name type="scientific">Peloplasma aerotolerans</name>
    <dbReference type="NCBI Taxonomy" id="3044389"/>
    <lineage>
        <taxon>Bacteria</taxon>
        <taxon>Bacillati</taxon>
        <taxon>Mycoplasmatota</taxon>
        <taxon>Mollicutes</taxon>
        <taxon>Acholeplasmatales</taxon>
        <taxon>Acholeplasmataceae</taxon>
        <taxon>Peloplasma</taxon>
    </lineage>
</organism>
<dbReference type="InterPro" id="IPR013378">
    <property type="entry name" value="InlB-like_B-rpt"/>
</dbReference>
<sequence length="1162" mass="126483">MKKISIQIFRTFLLVLTVLLLVSCKPEDPTVPTETPTTFTVTFNADNGTTPVTVEVEEGNTVQRPQDPTKEGYTFNDWFLGDDAYVFSTPVTANITLVAKYTEVVVETEYTVSFNSVGGTAVSSQIVDAGDQAIEPTQPEKAAFSFNGWLLNGVAYDFSAPVNSNIELYAKYSFLGIPDSPLYQGRVYNSDFDQLINAFTANTIDSEIVLNASIDSDQPYISVGYSGTIGNNPDGALWKQAGSANAATSAFQYLVIRLRGFAGASVEDLAIGFRLDDNREVLVIPFTDTFDPDLENNVRELDENWHNYVISITDTLDGKEFIGKTGHANVPASGEIVGFHLMNISGDGSGILELKDAYYSKVPNPIFPYEGSDYNQNKDYWSGTVGVQVGTYVTIQPDGHYGEFIDTDVNPDNTHLVLRLRQASPGLLDINDLSVAPIFENGTVGEATSFADIDGLPTALGSGWLNVTIPYEDIYDGSDIIAGYKLINEGATDVAISLAFLSYLGVYEAVEYPVLNLEQPLIYDNFSRPTIGTTSVWSGDNEVALNNGFTYLISYSGLFASSIGDGAITFDSTGGDFVSYTVTSVSKANMNEYRYLVFKYKLNDTGTLDNLRLQQIDSNDANGPTVYANQWQAGLGLPSIPEDMGSYPYVDGDWTYLIVDLTLTEGYTTDFSGFNLYYTGSSISFDAIFFANPISQLDTTSEFMWATFEGLELGTAQGKVSDQQYWANVYDSPTTIVADGDDNQALQLDGTGYAQYHTAAMGTGRYLAFDLKVTTPGTIVSFRVGPTGAPLWAKDGELILENGTPMVVNLDGQWHRYVIDWVASGLDLTDTIGFHASDGEIYLLDNIAWFNALPHYDGELLWGTWDGLAEGDANGQHGPSQYWASNYGTPSSFVEVEGNMMLKLDGSAGYVQYHTGVMGVPQFISFDIKVEAAGSFGLNVGGTHKWNDELIGLDGNPIVLPSVGSTARIVVDVALSGLPFADEFGIQANDGAILYIDNLAFQWLDDDHGMYPLLEEDFETTPVNDGSKYWWGEWALVTDGAIELVTDGYATLRFGSPLIAGSKFITFDVKLDAGNNADEFRLELGDGNIVYWDTLVTDGVVSDVSADFVTVTIDLSAYVTNLGGLQVIGFHMNEGGVIIDNLVLSQDVYGYQLSLFNDSPVE</sequence>
<feature type="chain" id="PRO_5043510200" evidence="2">
    <location>
        <begin position="28"/>
        <end position="1162"/>
    </location>
</feature>
<keyword evidence="4" id="KW-1185">Reference proteome</keyword>
<dbReference type="Proteomes" id="UP001431532">
    <property type="component" value="Unassembled WGS sequence"/>
</dbReference>
<dbReference type="Gene3D" id="2.60.40.4270">
    <property type="entry name" value="Listeria-Bacteroides repeat domain"/>
    <property type="match status" value="2"/>
</dbReference>
<evidence type="ECO:0000313" key="4">
    <source>
        <dbReference type="Proteomes" id="UP001431532"/>
    </source>
</evidence>
<keyword evidence="2" id="KW-0732">Signal</keyword>
<accession>A0AAW6UAL3</accession>